<dbReference type="InterPro" id="IPR029068">
    <property type="entry name" value="Glyas_Bleomycin-R_OHBP_Dase"/>
</dbReference>
<accession>A0A9D1EM04</accession>
<comment type="caution">
    <text evidence="1">The sequence shown here is derived from an EMBL/GenBank/DDBJ whole genome shotgun (WGS) entry which is preliminary data.</text>
</comment>
<dbReference type="EMBL" id="DVHU01000111">
    <property type="protein sequence ID" value="HIR94221.1"/>
    <property type="molecule type" value="Genomic_DNA"/>
</dbReference>
<proteinExistence type="predicted"/>
<name>A0A9D1EM04_9FIRM</name>
<organism evidence="1 2">
    <name type="scientific">Candidatus Egerieimonas intestinavium</name>
    <dbReference type="NCBI Taxonomy" id="2840777"/>
    <lineage>
        <taxon>Bacteria</taxon>
        <taxon>Bacillati</taxon>
        <taxon>Bacillota</taxon>
        <taxon>Clostridia</taxon>
        <taxon>Lachnospirales</taxon>
        <taxon>Lachnospiraceae</taxon>
        <taxon>Lachnospiraceae incertae sedis</taxon>
        <taxon>Candidatus Egerieimonas</taxon>
    </lineage>
</organism>
<dbReference type="Proteomes" id="UP000886841">
    <property type="component" value="Unassembled WGS sequence"/>
</dbReference>
<evidence type="ECO:0000313" key="2">
    <source>
        <dbReference type="Proteomes" id="UP000886841"/>
    </source>
</evidence>
<reference evidence="1" key="1">
    <citation type="submission" date="2020-10" db="EMBL/GenBank/DDBJ databases">
        <authorList>
            <person name="Gilroy R."/>
        </authorList>
    </citation>
    <scope>NUCLEOTIDE SEQUENCE</scope>
    <source>
        <strain evidence="1">ChiSxjej1B13-7041</strain>
    </source>
</reference>
<gene>
    <name evidence="1" type="ORF">IAB98_12460</name>
</gene>
<sequence length="153" mass="17404">MKNHLELKQFAQIAIIVEDIEKAAREWAEILGVPVPEIIEQPKPEKPQPNLTYRGVPACYGLRLAVIEAPQGFIIELHQCDENDSTFREFVNKHGYGVHHLGFLTGEKRDAVVDEFCERGYELRTVGMYEDGSWTIIDSEDTLGVNLNVKPHM</sequence>
<protein>
    <submittedName>
        <fullName evidence="1">VOC family protein</fullName>
    </submittedName>
</protein>
<reference evidence="1" key="2">
    <citation type="journal article" date="2021" name="PeerJ">
        <title>Extensive microbial diversity within the chicken gut microbiome revealed by metagenomics and culture.</title>
        <authorList>
            <person name="Gilroy R."/>
            <person name="Ravi A."/>
            <person name="Getino M."/>
            <person name="Pursley I."/>
            <person name="Horton D.L."/>
            <person name="Alikhan N.F."/>
            <person name="Baker D."/>
            <person name="Gharbi K."/>
            <person name="Hall N."/>
            <person name="Watson M."/>
            <person name="Adriaenssens E.M."/>
            <person name="Foster-Nyarko E."/>
            <person name="Jarju S."/>
            <person name="Secka A."/>
            <person name="Antonio M."/>
            <person name="Oren A."/>
            <person name="Chaudhuri R.R."/>
            <person name="La Ragione R."/>
            <person name="Hildebrand F."/>
            <person name="Pallen M.J."/>
        </authorList>
    </citation>
    <scope>NUCLEOTIDE SEQUENCE</scope>
    <source>
        <strain evidence="1">ChiSxjej1B13-7041</strain>
    </source>
</reference>
<dbReference type="AlphaFoldDB" id="A0A9D1EM04"/>
<evidence type="ECO:0000313" key="1">
    <source>
        <dbReference type="EMBL" id="HIR94221.1"/>
    </source>
</evidence>
<dbReference type="Gene3D" id="3.10.180.10">
    <property type="entry name" value="2,3-Dihydroxybiphenyl 1,2-Dioxygenase, domain 1"/>
    <property type="match status" value="1"/>
</dbReference>
<dbReference type="SUPFAM" id="SSF54593">
    <property type="entry name" value="Glyoxalase/Bleomycin resistance protein/Dihydroxybiphenyl dioxygenase"/>
    <property type="match status" value="1"/>
</dbReference>
<dbReference type="Pfam" id="PF13669">
    <property type="entry name" value="Glyoxalase_4"/>
    <property type="match status" value="1"/>
</dbReference>